<reference evidence="1 2" key="1">
    <citation type="journal article" date="2019" name="Nat. Ecol. Evol.">
        <title>Megaphylogeny resolves global patterns of mushroom evolution.</title>
        <authorList>
            <person name="Varga T."/>
            <person name="Krizsan K."/>
            <person name="Foldi C."/>
            <person name="Dima B."/>
            <person name="Sanchez-Garcia M."/>
            <person name="Sanchez-Ramirez S."/>
            <person name="Szollosi G.J."/>
            <person name="Szarkandi J.G."/>
            <person name="Papp V."/>
            <person name="Albert L."/>
            <person name="Andreopoulos W."/>
            <person name="Angelini C."/>
            <person name="Antonin V."/>
            <person name="Barry K.W."/>
            <person name="Bougher N.L."/>
            <person name="Buchanan P."/>
            <person name="Buyck B."/>
            <person name="Bense V."/>
            <person name="Catcheside P."/>
            <person name="Chovatia M."/>
            <person name="Cooper J."/>
            <person name="Damon W."/>
            <person name="Desjardin D."/>
            <person name="Finy P."/>
            <person name="Geml J."/>
            <person name="Haridas S."/>
            <person name="Hughes K."/>
            <person name="Justo A."/>
            <person name="Karasinski D."/>
            <person name="Kautmanova I."/>
            <person name="Kiss B."/>
            <person name="Kocsube S."/>
            <person name="Kotiranta H."/>
            <person name="LaButti K.M."/>
            <person name="Lechner B.E."/>
            <person name="Liimatainen K."/>
            <person name="Lipzen A."/>
            <person name="Lukacs Z."/>
            <person name="Mihaltcheva S."/>
            <person name="Morgado L.N."/>
            <person name="Niskanen T."/>
            <person name="Noordeloos M.E."/>
            <person name="Ohm R.A."/>
            <person name="Ortiz-Santana B."/>
            <person name="Ovrebo C."/>
            <person name="Racz N."/>
            <person name="Riley R."/>
            <person name="Savchenko A."/>
            <person name="Shiryaev A."/>
            <person name="Soop K."/>
            <person name="Spirin V."/>
            <person name="Szebenyi C."/>
            <person name="Tomsovsky M."/>
            <person name="Tulloss R.E."/>
            <person name="Uehling J."/>
            <person name="Grigoriev I.V."/>
            <person name="Vagvolgyi C."/>
            <person name="Papp T."/>
            <person name="Martin F.M."/>
            <person name="Miettinen O."/>
            <person name="Hibbett D.S."/>
            <person name="Nagy L.G."/>
        </authorList>
    </citation>
    <scope>NUCLEOTIDE SEQUENCE [LARGE SCALE GENOMIC DNA]</scope>
    <source>
        <strain evidence="1 2">NL-1719</strain>
    </source>
</reference>
<name>A0ACD3A7Q8_9AGAR</name>
<dbReference type="EMBL" id="ML208669">
    <property type="protein sequence ID" value="TFK61339.1"/>
    <property type="molecule type" value="Genomic_DNA"/>
</dbReference>
<evidence type="ECO:0000313" key="1">
    <source>
        <dbReference type="EMBL" id="TFK61339.1"/>
    </source>
</evidence>
<gene>
    <name evidence="1" type="ORF">BDN72DRAFT_465646</name>
</gene>
<dbReference type="Proteomes" id="UP000308600">
    <property type="component" value="Unassembled WGS sequence"/>
</dbReference>
<keyword evidence="2" id="KW-1185">Reference proteome</keyword>
<accession>A0ACD3A7Q8</accession>
<evidence type="ECO:0000313" key="2">
    <source>
        <dbReference type="Proteomes" id="UP000308600"/>
    </source>
</evidence>
<proteinExistence type="predicted"/>
<organism evidence="1 2">
    <name type="scientific">Pluteus cervinus</name>
    <dbReference type="NCBI Taxonomy" id="181527"/>
    <lineage>
        <taxon>Eukaryota</taxon>
        <taxon>Fungi</taxon>
        <taxon>Dikarya</taxon>
        <taxon>Basidiomycota</taxon>
        <taxon>Agaricomycotina</taxon>
        <taxon>Agaricomycetes</taxon>
        <taxon>Agaricomycetidae</taxon>
        <taxon>Agaricales</taxon>
        <taxon>Pluteineae</taxon>
        <taxon>Pluteaceae</taxon>
        <taxon>Pluteus</taxon>
    </lineage>
</organism>
<protein>
    <submittedName>
        <fullName evidence="1">Uncharacterized protein</fullName>
    </submittedName>
</protein>
<sequence length="475" mass="53924">MDLFGLTNDESFSRIDSEISRLQKRIWTLRNLRNTLPPISSLPNEILYKIFLINHHLNIGALSNIIENEKLERPGKSRLVLSWVSHRWREVALSYPDLWSFVTRGKVEYIGACITRSKDRYLTVNLIGPRNVHIQECFSAMHRIRSLDVNLSGTANTEQIDFRAWAQPAPHLVSLTLKTAILDADGVPTPMLSAVHGHPRLRHLALHNCGFRWDSSFLSSTLTTLHIIHPNARIAAEDLAEMLRSATSLADCKLIWCLTGTDETWNLSSGPQIYLPNLRTLTIHLRPAPLFFAFLSFLDIPNSSIDLVTHAYKFPPEYFHSTFQFLSEYWNKTIYWKYEDLRHIFVDRQPSAFNLTLSTSRFGTPTPGSPQFDMSIESENFENEAQVVAILSRYLSFERCQPVSVLLKSVSPKVVYTFSRLTSPKALGLENVRGLAESRPGSGSGESGLGDIFPQLELLEVDGESYSSFREYLGH</sequence>